<proteinExistence type="predicted"/>
<dbReference type="AlphaFoldDB" id="A0A4U5WYT8"/>
<protein>
    <submittedName>
        <fullName evidence="1">Uncharacterized protein</fullName>
    </submittedName>
</protein>
<name>A0A4U5WYT8_STRGB</name>
<organism evidence="1 2">
    <name type="scientific">Streptomyces galbus</name>
    <dbReference type="NCBI Taxonomy" id="33898"/>
    <lineage>
        <taxon>Bacteria</taxon>
        <taxon>Bacillati</taxon>
        <taxon>Actinomycetota</taxon>
        <taxon>Actinomycetes</taxon>
        <taxon>Kitasatosporales</taxon>
        <taxon>Streptomycetaceae</taxon>
        <taxon>Streptomyces</taxon>
    </lineage>
</organism>
<evidence type="ECO:0000313" key="2">
    <source>
        <dbReference type="Proteomes" id="UP000308632"/>
    </source>
</evidence>
<comment type="caution">
    <text evidence="1">The sequence shown here is derived from an EMBL/GenBank/DDBJ whole genome shotgun (WGS) entry which is preliminary data.</text>
</comment>
<sequence length="82" mass="8982">MRARQNKYCSLGYRTTRPIAVIVGKGVPIRWIEQEMTAIPGSIAELGKSVSDPYPPEGPQARLKIDTLRLDLPLMASGSGEE</sequence>
<dbReference type="Proteomes" id="UP000308632">
    <property type="component" value="Unassembled WGS sequence"/>
</dbReference>
<evidence type="ECO:0000313" key="1">
    <source>
        <dbReference type="EMBL" id="TKT07795.1"/>
    </source>
</evidence>
<gene>
    <name evidence="1" type="ORF">E4U92_20320</name>
</gene>
<dbReference type="EMBL" id="SZPR01000017">
    <property type="protein sequence ID" value="TKT07795.1"/>
    <property type="molecule type" value="Genomic_DNA"/>
</dbReference>
<accession>A0A4U5WYT8</accession>
<dbReference type="RefSeq" id="WP_137301856.1">
    <property type="nucleotide sequence ID" value="NZ_BMVD01000007.1"/>
</dbReference>
<reference evidence="1 2" key="1">
    <citation type="submission" date="2019-04" db="EMBL/GenBank/DDBJ databases">
        <title>Streptomyces lasaliensis sp.nov., an Actinomycete isolated from soil which produces the polyether antibiotic lasalocid.</title>
        <authorList>
            <person name="Erwin G."/>
            <person name="Haber C."/>
        </authorList>
    </citation>
    <scope>NUCLEOTIDE SEQUENCE [LARGE SCALE GENOMIC DNA]</scope>
    <source>
        <strain evidence="1 2">DSM 40089</strain>
    </source>
</reference>